<dbReference type="SUPFAM" id="SSF55729">
    <property type="entry name" value="Acyl-CoA N-acyltransferases (Nat)"/>
    <property type="match status" value="1"/>
</dbReference>
<feature type="domain" description="N-acetyltransferase" evidence="1">
    <location>
        <begin position="121"/>
        <end position="264"/>
    </location>
</feature>
<protein>
    <submittedName>
        <fullName evidence="2">GCN5-related N-acetyltransferase</fullName>
    </submittedName>
</protein>
<dbReference type="InterPro" id="IPR016181">
    <property type="entry name" value="Acyl_CoA_acyltransferase"/>
</dbReference>
<keyword evidence="2" id="KW-0808">Transferase</keyword>
<dbReference type="InterPro" id="IPR000182">
    <property type="entry name" value="GNAT_dom"/>
</dbReference>
<reference evidence="2 3" key="1">
    <citation type="submission" date="2010-12" db="EMBL/GenBank/DDBJ databases">
        <title>Complete sequence of Ethanoligenens harbinense YUAN-3.</title>
        <authorList>
            <person name="Lucas S."/>
            <person name="Copeland A."/>
            <person name="Lapidus A."/>
            <person name="Cheng J.-F."/>
            <person name="Bruce D."/>
            <person name="Goodwin L."/>
            <person name="Pitluck S."/>
            <person name="Chertkov O."/>
            <person name="Misra M."/>
            <person name="Detter J.C."/>
            <person name="Han C."/>
            <person name="Tapia R."/>
            <person name="Land M."/>
            <person name="Hauser L."/>
            <person name="Jeffries C."/>
            <person name="Kyrpides N."/>
            <person name="Ivanova N."/>
            <person name="Mikhailova N."/>
            <person name="Wang A."/>
            <person name="Mouttaki H."/>
            <person name="He Z."/>
            <person name="Zhou J."/>
            <person name="Hemme C.L."/>
            <person name="Woyke T."/>
        </authorList>
    </citation>
    <scope>NUCLEOTIDE SEQUENCE [LARGE SCALE GENOMIC DNA]</scope>
    <source>
        <strain evidence="3">DSM 18485 / JCM 12961 / CGMCC 1.5033 / YUAN-3</strain>
    </source>
</reference>
<proteinExistence type="predicted"/>
<dbReference type="KEGG" id="eha:Ethha_1371"/>
<evidence type="ECO:0000259" key="1">
    <source>
        <dbReference type="PROSITE" id="PS51186"/>
    </source>
</evidence>
<dbReference type="GO" id="GO:0016747">
    <property type="term" value="F:acyltransferase activity, transferring groups other than amino-acyl groups"/>
    <property type="evidence" value="ECO:0007669"/>
    <property type="project" value="InterPro"/>
</dbReference>
<sequence>MISQIDDEQAVWLLPFFARRATDSVRIASLLDAYGTGHAFFSIYLQDHHRAVLAQIDDTFLLMDRGADYADLARFFQWSPNFARLMGAYAPLEKIAARLPGGVLDRYVRMAAYAVIPANVPEVRIERSPDLRDVYAVEGATCAPFNAWYVDISHRIRHGCARAYLVRVDDEPAAACLISAESRWAGLISSVATGKAWRGRGFATALVQAACADLLGCGKLPVLECAFSLCTFYTRLGFLRDCEIGTYMPADTGRRRLVKALEAEDTL</sequence>
<gene>
    <name evidence="2" type="ordered locus">Ethha_1371</name>
</gene>
<keyword evidence="3" id="KW-1185">Reference proteome</keyword>
<dbReference type="AlphaFoldDB" id="E6U6U2"/>
<dbReference type="eggNOG" id="COG3393">
    <property type="taxonomic scope" value="Bacteria"/>
</dbReference>
<dbReference type="EMBL" id="CP002400">
    <property type="protein sequence ID" value="ADU26909.1"/>
    <property type="molecule type" value="Genomic_DNA"/>
</dbReference>
<organism evidence="2 3">
    <name type="scientific">Ethanoligenens harbinense (strain DSM 18485 / JCM 12961 / CGMCC 1.5033 / YUAN-3)</name>
    <dbReference type="NCBI Taxonomy" id="663278"/>
    <lineage>
        <taxon>Bacteria</taxon>
        <taxon>Bacillati</taxon>
        <taxon>Bacillota</taxon>
        <taxon>Clostridia</taxon>
        <taxon>Eubacteriales</taxon>
        <taxon>Oscillospiraceae</taxon>
        <taxon>Ethanoligenens</taxon>
    </lineage>
</organism>
<dbReference type="Pfam" id="PF00583">
    <property type="entry name" value="Acetyltransf_1"/>
    <property type="match status" value="1"/>
</dbReference>
<name>E6U6U2_ETHHY</name>
<dbReference type="RefSeq" id="WP_013485264.1">
    <property type="nucleotide sequence ID" value="NC_014828.1"/>
</dbReference>
<dbReference type="Gene3D" id="3.40.630.30">
    <property type="match status" value="1"/>
</dbReference>
<evidence type="ECO:0000313" key="2">
    <source>
        <dbReference type="EMBL" id="ADU26909.1"/>
    </source>
</evidence>
<dbReference type="PROSITE" id="PS51186">
    <property type="entry name" value="GNAT"/>
    <property type="match status" value="1"/>
</dbReference>
<dbReference type="HOGENOM" id="CLU_1041069_0_0_9"/>
<dbReference type="Proteomes" id="UP000001551">
    <property type="component" value="Chromosome"/>
</dbReference>
<accession>E6U6U2</accession>
<dbReference type="STRING" id="663278.Ethha_1371"/>
<dbReference type="CDD" id="cd04301">
    <property type="entry name" value="NAT_SF"/>
    <property type="match status" value="1"/>
</dbReference>
<evidence type="ECO:0000313" key="3">
    <source>
        <dbReference type="Proteomes" id="UP000001551"/>
    </source>
</evidence>